<dbReference type="Proteomes" id="UP001278500">
    <property type="component" value="Unassembled WGS sequence"/>
</dbReference>
<feature type="domain" description="2EXR" evidence="2">
    <location>
        <begin position="55"/>
        <end position="141"/>
    </location>
</feature>
<comment type="caution">
    <text evidence="3">The sequence shown here is derived from an EMBL/GenBank/DDBJ whole genome shotgun (WGS) entry which is preliminary data.</text>
</comment>
<dbReference type="InterPro" id="IPR045518">
    <property type="entry name" value="2EXR"/>
</dbReference>
<evidence type="ECO:0000313" key="4">
    <source>
        <dbReference type="Proteomes" id="UP001278500"/>
    </source>
</evidence>
<name>A0AAE0J9E8_9PEZI</name>
<evidence type="ECO:0000256" key="1">
    <source>
        <dbReference type="SAM" id="MobiDB-lite"/>
    </source>
</evidence>
<dbReference type="AlphaFoldDB" id="A0AAE0J9E8"/>
<keyword evidence="4" id="KW-1185">Reference proteome</keyword>
<dbReference type="RefSeq" id="XP_062678869.1">
    <property type="nucleotide sequence ID" value="XM_062823156.1"/>
</dbReference>
<dbReference type="GeneID" id="87860310"/>
<reference evidence="3" key="1">
    <citation type="journal article" date="2023" name="Mol. Phylogenet. Evol.">
        <title>Genome-scale phylogeny and comparative genomics of the fungal order Sordariales.</title>
        <authorList>
            <person name="Hensen N."/>
            <person name="Bonometti L."/>
            <person name="Westerberg I."/>
            <person name="Brannstrom I.O."/>
            <person name="Guillou S."/>
            <person name="Cros-Aarteil S."/>
            <person name="Calhoun S."/>
            <person name="Haridas S."/>
            <person name="Kuo A."/>
            <person name="Mondo S."/>
            <person name="Pangilinan J."/>
            <person name="Riley R."/>
            <person name="LaButti K."/>
            <person name="Andreopoulos B."/>
            <person name="Lipzen A."/>
            <person name="Chen C."/>
            <person name="Yan M."/>
            <person name="Daum C."/>
            <person name="Ng V."/>
            <person name="Clum A."/>
            <person name="Steindorff A."/>
            <person name="Ohm R.A."/>
            <person name="Martin F."/>
            <person name="Silar P."/>
            <person name="Natvig D.O."/>
            <person name="Lalanne C."/>
            <person name="Gautier V."/>
            <person name="Ament-Velasquez S.L."/>
            <person name="Kruys A."/>
            <person name="Hutchinson M.I."/>
            <person name="Powell A.J."/>
            <person name="Barry K."/>
            <person name="Miller A.N."/>
            <person name="Grigoriev I.V."/>
            <person name="Debuchy R."/>
            <person name="Gladieux P."/>
            <person name="Hiltunen Thoren M."/>
            <person name="Johannesson H."/>
        </authorList>
    </citation>
    <scope>NUCLEOTIDE SEQUENCE</scope>
    <source>
        <strain evidence="3">CBS 560.94</strain>
    </source>
</reference>
<accession>A0AAE0J9E8</accession>
<organism evidence="3 4">
    <name type="scientific">Neurospora tetraspora</name>
    <dbReference type="NCBI Taxonomy" id="94610"/>
    <lineage>
        <taxon>Eukaryota</taxon>
        <taxon>Fungi</taxon>
        <taxon>Dikarya</taxon>
        <taxon>Ascomycota</taxon>
        <taxon>Pezizomycotina</taxon>
        <taxon>Sordariomycetes</taxon>
        <taxon>Sordariomycetidae</taxon>
        <taxon>Sordariales</taxon>
        <taxon>Sordariaceae</taxon>
        <taxon>Neurospora</taxon>
    </lineage>
</organism>
<protein>
    <recommendedName>
        <fullName evidence="2">2EXR domain-containing protein</fullName>
    </recommendedName>
</protein>
<evidence type="ECO:0000313" key="3">
    <source>
        <dbReference type="EMBL" id="KAK3339509.1"/>
    </source>
</evidence>
<proteinExistence type="predicted"/>
<evidence type="ECO:0000259" key="2">
    <source>
        <dbReference type="Pfam" id="PF20150"/>
    </source>
</evidence>
<feature type="compositionally biased region" description="Basic and acidic residues" evidence="1">
    <location>
        <begin position="1"/>
        <end position="12"/>
    </location>
</feature>
<dbReference type="EMBL" id="JAUEPP010000007">
    <property type="protein sequence ID" value="KAK3339509.1"/>
    <property type="molecule type" value="Genomic_DNA"/>
</dbReference>
<dbReference type="Pfam" id="PF20150">
    <property type="entry name" value="2EXR"/>
    <property type="match status" value="1"/>
</dbReference>
<sequence>MSQVEVNKKSGTTDDGNGDCHGASTHMLLSPEAAESDAPTCNGNITLNQPARKKTFSDLPQELRDMIWKEVLLDEDDLNIYSRCHVDVRAHGLFAFMYAPQHRPRKKLPPDPGLVLLSTRPPALAHLCHDAREAALKHHERDPVRNGSPALRGELDSPSWLSRSALLLAKCHQDPGEKKGLSPDDIRCDPFKSQSLLLHMGPHAWDHKQFGRDPRLVRAYEILRNARDDQVMVRIPWLRVSAYLSWPQLSRCKFLFDQGPDCIHKLPDGDLHDAYYQNVYVEAHDSDMLRCIIQAADRGFEVHNMKDSVDLSESLTDKAFTAEVAKNALAFLQDLWVEESRKASREEEVMPKVKLVIDFAIIVS</sequence>
<reference evidence="3" key="2">
    <citation type="submission" date="2023-06" db="EMBL/GenBank/DDBJ databases">
        <authorList>
            <consortium name="Lawrence Berkeley National Laboratory"/>
            <person name="Haridas S."/>
            <person name="Hensen N."/>
            <person name="Bonometti L."/>
            <person name="Westerberg I."/>
            <person name="Brannstrom I.O."/>
            <person name="Guillou S."/>
            <person name="Cros-Aarteil S."/>
            <person name="Calhoun S."/>
            <person name="Kuo A."/>
            <person name="Mondo S."/>
            <person name="Pangilinan J."/>
            <person name="Riley R."/>
            <person name="Labutti K."/>
            <person name="Andreopoulos B."/>
            <person name="Lipzen A."/>
            <person name="Chen C."/>
            <person name="Yanf M."/>
            <person name="Daum C."/>
            <person name="Ng V."/>
            <person name="Clum A."/>
            <person name="Steindorff A."/>
            <person name="Ohm R."/>
            <person name="Martin F."/>
            <person name="Silar P."/>
            <person name="Natvig D."/>
            <person name="Lalanne C."/>
            <person name="Gautier V."/>
            <person name="Ament-Velasquez S.L."/>
            <person name="Kruys A."/>
            <person name="Hutchinson M.I."/>
            <person name="Powell A.J."/>
            <person name="Barry K."/>
            <person name="Miller A.N."/>
            <person name="Grigoriev I.V."/>
            <person name="Debuchy R."/>
            <person name="Gladieux P."/>
            <person name="Thoren M.H."/>
            <person name="Johannesson H."/>
        </authorList>
    </citation>
    <scope>NUCLEOTIDE SEQUENCE</scope>
    <source>
        <strain evidence="3">CBS 560.94</strain>
    </source>
</reference>
<feature type="region of interest" description="Disordered" evidence="1">
    <location>
        <begin position="1"/>
        <end position="25"/>
    </location>
</feature>
<gene>
    <name evidence="3" type="ORF">B0H65DRAFT_302406</name>
</gene>